<feature type="chain" id="PRO_5040765688" evidence="2">
    <location>
        <begin position="20"/>
        <end position="462"/>
    </location>
</feature>
<feature type="region of interest" description="Disordered" evidence="1">
    <location>
        <begin position="437"/>
        <end position="462"/>
    </location>
</feature>
<feature type="signal peptide" evidence="2">
    <location>
        <begin position="1"/>
        <end position="19"/>
    </location>
</feature>
<evidence type="ECO:0000313" key="3">
    <source>
        <dbReference type="EMBL" id="MDA0181978.1"/>
    </source>
</evidence>
<dbReference type="AlphaFoldDB" id="A0A9X3N8Z0"/>
<protein>
    <submittedName>
        <fullName evidence="3">Uncharacterized protein</fullName>
    </submittedName>
</protein>
<accession>A0A9X3N8Z0</accession>
<evidence type="ECO:0000256" key="2">
    <source>
        <dbReference type="SAM" id="SignalP"/>
    </source>
</evidence>
<dbReference type="EMBL" id="JAPDDP010000029">
    <property type="protein sequence ID" value="MDA0181978.1"/>
    <property type="molecule type" value="Genomic_DNA"/>
</dbReference>
<dbReference type="Gene3D" id="2.60.40.2700">
    <property type="match status" value="1"/>
</dbReference>
<gene>
    <name evidence="3" type="ORF">OJ997_16865</name>
</gene>
<evidence type="ECO:0000256" key="1">
    <source>
        <dbReference type="SAM" id="MobiDB-lite"/>
    </source>
</evidence>
<name>A0A9X3N8Z0_9ACTN</name>
<proteinExistence type="predicted"/>
<evidence type="ECO:0000313" key="4">
    <source>
        <dbReference type="Proteomes" id="UP001147653"/>
    </source>
</evidence>
<keyword evidence="2" id="KW-0732">Signal</keyword>
<organism evidence="3 4">
    <name type="scientific">Solirubrobacter phytolaccae</name>
    <dbReference type="NCBI Taxonomy" id="1404360"/>
    <lineage>
        <taxon>Bacteria</taxon>
        <taxon>Bacillati</taxon>
        <taxon>Actinomycetota</taxon>
        <taxon>Thermoleophilia</taxon>
        <taxon>Solirubrobacterales</taxon>
        <taxon>Solirubrobacteraceae</taxon>
        <taxon>Solirubrobacter</taxon>
    </lineage>
</organism>
<dbReference type="Proteomes" id="UP001147653">
    <property type="component" value="Unassembled WGS sequence"/>
</dbReference>
<reference evidence="3" key="1">
    <citation type="submission" date="2022-10" db="EMBL/GenBank/DDBJ databases">
        <title>The WGS of Solirubrobacter phytolaccae KCTC 29190.</title>
        <authorList>
            <person name="Jiang Z."/>
        </authorList>
    </citation>
    <scope>NUCLEOTIDE SEQUENCE</scope>
    <source>
        <strain evidence="3">KCTC 29190</strain>
    </source>
</reference>
<keyword evidence="4" id="KW-1185">Reference proteome</keyword>
<dbReference type="RefSeq" id="WP_270026337.1">
    <property type="nucleotide sequence ID" value="NZ_JAPDDP010000029.1"/>
</dbReference>
<sequence length="462" mass="48367">MLRPTLLVLAALALPVIVAPDSPKTTVHGETPKDIPNLNLIDTVQTARAAAGESAADGIPAAWCGDETTSNGTANAPFPADAAQIKVVYAFAADRPNRAAGWQDALQANVSIVNRYLAAQAGGTKALRFDMGTRCGPQYVDLQVVALPGAHAAYVDNFRAVAQDVQKALGNQGGARNAVVLADSLSSIGSERGLAETITGPSGEVPGPQNPHNNGALTAVLFTKDGGEAPGAGALGFWPEGFLHEITHTLGAVQWGAPHSTQPRGQQNPAYGHCWQGVDVMCYAEDQGAASQLVNECGPVPGAITVSFDCGRDDYFSPAPAPGSYLATHWNTYDSAFLAPCDQIAPACGGGEVTEAPTVPTPKREPKIKGSSRRGATLKATPGEWINQPTSFKYRWQRLTKNKWVSISGAGRSKYRPSTKDIGRKLRVTVAATNDDGTMATASAPTKRVVNRPAKAGSRDPK</sequence>
<comment type="caution">
    <text evidence="3">The sequence shown here is derived from an EMBL/GenBank/DDBJ whole genome shotgun (WGS) entry which is preliminary data.</text>
</comment>
<feature type="region of interest" description="Disordered" evidence="1">
    <location>
        <begin position="352"/>
        <end position="382"/>
    </location>
</feature>